<dbReference type="NCBIfam" id="TIGR00616">
    <property type="entry name" value="rect"/>
    <property type="match status" value="1"/>
</dbReference>
<dbReference type="EMBL" id="FOHX01000027">
    <property type="protein sequence ID" value="SEU46386.1"/>
    <property type="molecule type" value="Genomic_DNA"/>
</dbReference>
<protein>
    <submittedName>
        <fullName evidence="2">Recombinase, phage RecT family</fullName>
    </submittedName>
</protein>
<proteinExistence type="predicted"/>
<evidence type="ECO:0000256" key="1">
    <source>
        <dbReference type="SAM" id="MobiDB-lite"/>
    </source>
</evidence>
<dbReference type="AlphaFoldDB" id="A0A1I0LTE7"/>
<keyword evidence="3" id="KW-1185">Reference proteome</keyword>
<feature type="compositionally biased region" description="Pro residues" evidence="1">
    <location>
        <begin position="377"/>
        <end position="391"/>
    </location>
</feature>
<dbReference type="RefSeq" id="WP_177241228.1">
    <property type="nucleotide sequence ID" value="NZ_FOHX01000027.1"/>
</dbReference>
<organism evidence="2 3">
    <name type="scientific">Nonomuraea wenchangensis</name>
    <dbReference type="NCBI Taxonomy" id="568860"/>
    <lineage>
        <taxon>Bacteria</taxon>
        <taxon>Bacillati</taxon>
        <taxon>Actinomycetota</taxon>
        <taxon>Actinomycetes</taxon>
        <taxon>Streptosporangiales</taxon>
        <taxon>Streptosporangiaceae</taxon>
        <taxon>Nonomuraea</taxon>
    </lineage>
</organism>
<dbReference type="Pfam" id="PF03837">
    <property type="entry name" value="RecT"/>
    <property type="match status" value="1"/>
</dbReference>
<feature type="region of interest" description="Disordered" evidence="1">
    <location>
        <begin position="242"/>
        <end position="286"/>
    </location>
</feature>
<dbReference type="InterPro" id="IPR018330">
    <property type="entry name" value="RecT_fam"/>
</dbReference>
<dbReference type="GO" id="GO:0006259">
    <property type="term" value="P:DNA metabolic process"/>
    <property type="evidence" value="ECO:0007669"/>
    <property type="project" value="InterPro"/>
</dbReference>
<dbReference type="GO" id="GO:0003677">
    <property type="term" value="F:DNA binding"/>
    <property type="evidence" value="ECO:0007669"/>
    <property type="project" value="InterPro"/>
</dbReference>
<evidence type="ECO:0000313" key="2">
    <source>
        <dbReference type="EMBL" id="SEU46386.1"/>
    </source>
</evidence>
<reference evidence="2 3" key="1">
    <citation type="submission" date="2016-10" db="EMBL/GenBank/DDBJ databases">
        <authorList>
            <person name="de Groot N.N."/>
        </authorList>
    </citation>
    <scope>NUCLEOTIDE SEQUENCE [LARGE SCALE GENOMIC DNA]</scope>
    <source>
        <strain evidence="2 3">CGMCC 4.5598</strain>
    </source>
</reference>
<dbReference type="Proteomes" id="UP000199361">
    <property type="component" value="Unassembled WGS sequence"/>
</dbReference>
<name>A0A1I0LTE7_9ACTN</name>
<feature type="compositionally biased region" description="Basic and acidic residues" evidence="1">
    <location>
        <begin position="242"/>
        <end position="251"/>
    </location>
</feature>
<sequence>MGAELTPHQKDRLAKLDDTITDYELVFREALPPGVRVERFLQDARNALANNPDLANVYAPSVIGGLVTCAQLNLRPHVPALGHAWLIPMKNKKAGGRLDATLIVGYKGLTDIGYRDPATTLLGAYAVKEGDDFDTWFENGVWNVRYRPNRRDPRRDERATIDYFAMAKYRGEVHVTEPMTHTQMVRHRNKYAMARSSGPWWENGEHSPEFDEQGKKTMIRARLVKLLPQTIELVTAAYADEGTRTDDDPRGDILQVTVHPNRGDTSDSGDGEENGSGPEQAPRPRSVIRLIAERVDGPADEQEPDELSKDELLDALGAALKAKGVLGPAMLAYAAKVLNRQLNHPREMKSDDIRKVQDAVTQGLYLNGPASDAPAPQTAPPPQAPPTPEAPAAPADAPEAPPAPQREQPRRPVGAANRATLTKLNTLFGEAGISEDARFPWLAQNVAVEVSSTAQLIAAKADEAIAKLEVEARARCDDLKLRIVTVWTDMGGTREELTPAVCWWVNANTRRRSKAPVTQLNQVSNMHLDAFLKALAADPGQGQVTPDMYRQAIAGRGGAS</sequence>
<dbReference type="InterPro" id="IPR004590">
    <property type="entry name" value="ssDNA_annealing_RecT"/>
</dbReference>
<gene>
    <name evidence="2" type="ORF">SAMN05421811_12719</name>
</gene>
<dbReference type="STRING" id="568860.SAMN05421811_12719"/>
<feature type="region of interest" description="Disordered" evidence="1">
    <location>
        <begin position="365"/>
        <end position="417"/>
    </location>
</feature>
<evidence type="ECO:0000313" key="3">
    <source>
        <dbReference type="Proteomes" id="UP000199361"/>
    </source>
</evidence>
<accession>A0A1I0LTE7</accession>